<name>A0ABN1XUL2_9ACTN</name>
<dbReference type="RefSeq" id="WP_344331376.1">
    <property type="nucleotide sequence ID" value="NZ_BAAAKJ010000096.1"/>
</dbReference>
<keyword evidence="5 7" id="KW-1133">Transmembrane helix</keyword>
<evidence type="ECO:0000313" key="11">
    <source>
        <dbReference type="Proteomes" id="UP001499863"/>
    </source>
</evidence>
<reference evidence="10 11" key="1">
    <citation type="journal article" date="2019" name="Int. J. Syst. Evol. Microbiol.">
        <title>The Global Catalogue of Microorganisms (GCM) 10K type strain sequencing project: providing services to taxonomists for standard genome sequencing and annotation.</title>
        <authorList>
            <consortium name="The Broad Institute Genomics Platform"/>
            <consortium name="The Broad Institute Genome Sequencing Center for Infectious Disease"/>
            <person name="Wu L."/>
            <person name="Ma J."/>
        </authorList>
    </citation>
    <scope>NUCLEOTIDE SEQUENCE [LARGE SCALE GENOMIC DNA]</scope>
    <source>
        <strain evidence="10 11">JCM 12393</strain>
    </source>
</reference>
<accession>A0ABN1XUL2</accession>
<dbReference type="EMBL" id="BAAAKJ010000096">
    <property type="protein sequence ID" value="GAA1390414.1"/>
    <property type="molecule type" value="Genomic_DNA"/>
</dbReference>
<comment type="subcellular location">
    <subcellularLocation>
        <location evidence="1 7">Cell membrane</location>
        <topology evidence="1 7">Multi-pass membrane protein</topology>
    </subcellularLocation>
</comment>
<evidence type="ECO:0000256" key="2">
    <source>
        <dbReference type="ARBA" id="ARBA00022448"/>
    </source>
</evidence>
<evidence type="ECO:0000256" key="8">
    <source>
        <dbReference type="SAM" id="MobiDB-lite"/>
    </source>
</evidence>
<keyword evidence="6 7" id="KW-0472">Membrane</keyword>
<dbReference type="Gene3D" id="1.10.3720.10">
    <property type="entry name" value="MetI-like"/>
    <property type="match status" value="1"/>
</dbReference>
<dbReference type="PANTHER" id="PTHR30193:SF41">
    <property type="entry name" value="DIACETYLCHITOBIOSE UPTAKE SYSTEM PERMEASE PROTEIN NGCF"/>
    <property type="match status" value="1"/>
</dbReference>
<sequence>MSVSPGSAVADPPSGGSVPAGQPPRRPFWTRRRRDQLAGFAFITPQLLGSAVFVLLPIALVFRYSLYEWNVLAGDFTYTGGDNYTQLLDDANLPEVLKSTALFSVGLVVLNLSLALLLAVLLNQRLRGMTVFRTLFFSPVVVSLVAWTIVWGFLLQNNGGINGLLHTVGIDGPNWLRGEGTAMLSVIVVQVFKNVGLNMVLFLAALQGVPKELYEAARVDGAGAWVRFRSITLPLISPTILLTSVITIVGSLQVFAQIAVLTQGGPKLSTTVLVYYLYQQAFQFHHFGYGATLSILLLLIVLALTVLQWQMRKRWVFYES</sequence>
<dbReference type="InterPro" id="IPR035906">
    <property type="entry name" value="MetI-like_sf"/>
</dbReference>
<dbReference type="PROSITE" id="PS50928">
    <property type="entry name" value="ABC_TM1"/>
    <property type="match status" value="1"/>
</dbReference>
<feature type="transmembrane region" description="Helical" evidence="7">
    <location>
        <begin position="287"/>
        <end position="307"/>
    </location>
</feature>
<evidence type="ECO:0000259" key="9">
    <source>
        <dbReference type="PROSITE" id="PS50928"/>
    </source>
</evidence>
<evidence type="ECO:0000256" key="6">
    <source>
        <dbReference type="ARBA" id="ARBA00023136"/>
    </source>
</evidence>
<dbReference type="PANTHER" id="PTHR30193">
    <property type="entry name" value="ABC TRANSPORTER PERMEASE PROTEIN"/>
    <property type="match status" value="1"/>
</dbReference>
<feature type="region of interest" description="Disordered" evidence="8">
    <location>
        <begin position="1"/>
        <end position="27"/>
    </location>
</feature>
<comment type="similarity">
    <text evidence="7">Belongs to the binding-protein-dependent transport system permease family.</text>
</comment>
<organism evidence="10 11">
    <name type="scientific">Kitasatospora putterlickiae</name>
    <dbReference type="NCBI Taxonomy" id="221725"/>
    <lineage>
        <taxon>Bacteria</taxon>
        <taxon>Bacillati</taxon>
        <taxon>Actinomycetota</taxon>
        <taxon>Actinomycetes</taxon>
        <taxon>Kitasatosporales</taxon>
        <taxon>Streptomycetaceae</taxon>
        <taxon>Kitasatospora</taxon>
    </lineage>
</organism>
<evidence type="ECO:0000313" key="10">
    <source>
        <dbReference type="EMBL" id="GAA1390414.1"/>
    </source>
</evidence>
<evidence type="ECO:0000256" key="1">
    <source>
        <dbReference type="ARBA" id="ARBA00004651"/>
    </source>
</evidence>
<dbReference type="CDD" id="cd06261">
    <property type="entry name" value="TM_PBP2"/>
    <property type="match status" value="1"/>
</dbReference>
<dbReference type="Proteomes" id="UP001499863">
    <property type="component" value="Unassembled WGS sequence"/>
</dbReference>
<feature type="transmembrane region" description="Helical" evidence="7">
    <location>
        <begin position="101"/>
        <end position="122"/>
    </location>
</feature>
<evidence type="ECO:0000256" key="4">
    <source>
        <dbReference type="ARBA" id="ARBA00022692"/>
    </source>
</evidence>
<feature type="transmembrane region" description="Helical" evidence="7">
    <location>
        <begin position="134"/>
        <end position="154"/>
    </location>
</feature>
<protein>
    <submittedName>
        <fullName evidence="10">Sugar ABC transporter permease</fullName>
    </submittedName>
</protein>
<dbReference type="SUPFAM" id="SSF161098">
    <property type="entry name" value="MetI-like"/>
    <property type="match status" value="1"/>
</dbReference>
<evidence type="ECO:0000256" key="3">
    <source>
        <dbReference type="ARBA" id="ARBA00022475"/>
    </source>
</evidence>
<evidence type="ECO:0000256" key="5">
    <source>
        <dbReference type="ARBA" id="ARBA00022989"/>
    </source>
</evidence>
<dbReference type="InterPro" id="IPR000515">
    <property type="entry name" value="MetI-like"/>
</dbReference>
<keyword evidence="3" id="KW-1003">Cell membrane</keyword>
<keyword evidence="4 7" id="KW-0812">Transmembrane</keyword>
<feature type="domain" description="ABC transmembrane type-1" evidence="9">
    <location>
        <begin position="97"/>
        <end position="308"/>
    </location>
</feature>
<feature type="transmembrane region" description="Helical" evidence="7">
    <location>
        <begin position="235"/>
        <end position="260"/>
    </location>
</feature>
<dbReference type="Pfam" id="PF00528">
    <property type="entry name" value="BPD_transp_1"/>
    <property type="match status" value="1"/>
</dbReference>
<gene>
    <name evidence="10" type="ORF">GCM10009639_19180</name>
</gene>
<keyword evidence="2 7" id="KW-0813">Transport</keyword>
<evidence type="ECO:0000256" key="7">
    <source>
        <dbReference type="RuleBase" id="RU363032"/>
    </source>
</evidence>
<proteinExistence type="inferred from homology"/>
<dbReference type="InterPro" id="IPR051393">
    <property type="entry name" value="ABC_transporter_permease"/>
</dbReference>
<feature type="transmembrane region" description="Helical" evidence="7">
    <location>
        <begin position="182"/>
        <end position="206"/>
    </location>
</feature>
<keyword evidence="11" id="KW-1185">Reference proteome</keyword>
<comment type="caution">
    <text evidence="10">The sequence shown here is derived from an EMBL/GenBank/DDBJ whole genome shotgun (WGS) entry which is preliminary data.</text>
</comment>
<feature type="transmembrane region" description="Helical" evidence="7">
    <location>
        <begin position="37"/>
        <end position="62"/>
    </location>
</feature>